<dbReference type="GO" id="GO:0005886">
    <property type="term" value="C:plasma membrane"/>
    <property type="evidence" value="ECO:0007669"/>
    <property type="project" value="UniProtKB-SubCell"/>
</dbReference>
<accession>A0A223MUR8</accession>
<feature type="transmembrane region" description="Helical" evidence="8">
    <location>
        <begin position="146"/>
        <end position="164"/>
    </location>
</feature>
<evidence type="ECO:0000313" key="10">
    <source>
        <dbReference type="Proteomes" id="UP000215148"/>
    </source>
</evidence>
<sequence length="510" mass="55335">MNNNLRYRVFIPPFLLLTIAVISSSLNLSGFLTVTTIINDWILNTFDWLFSAGAFFMVVTCVVVFFSPLGKVTIGGKEAKPLLTKWRWCSITICTTTAAGMLFWATAEPLFHIYSPPISLGITPNSKEAAEFALSTMYMHWTFTPFAIYTIPALSFALAFYNLSNRFSISASLQPVLGSRVSQNVGGVVDSISMFALVAGMASSLGTGALVLSSGVSNLTGIDNGPILLGLVIALIVISFVASSVSGLHKGIARLSALNTAIFVLIALVAFIFGPTQTIITNGANAFANYVSEFVARSFSFHLSEGDDWAKSWTVFYWANWLAWAPIVALFLGKIARGHSVRSFIVVNMIIPACFSLIWMAIFAGMILELDLNQNGLFYAILTKSGEGAVIFALLEQLPASNLLIGLFICITFLAYVTAADSNTEAISSLCINTRGAEEKSNQQKSKFKILWGSIIAVIAWFMTAFSGIDGIKMMSNLGGLPALFVVITMNAALLVWIYQSYAHFPKKQD</sequence>
<feature type="transmembrane region" description="Helical" evidence="8">
    <location>
        <begin position="450"/>
        <end position="469"/>
    </location>
</feature>
<feature type="transmembrane region" description="Helical" evidence="8">
    <location>
        <begin position="227"/>
        <end position="248"/>
    </location>
</feature>
<name>A0A223MUR8_9VIBR</name>
<dbReference type="Proteomes" id="UP000215148">
    <property type="component" value="Chromosome 1"/>
</dbReference>
<dbReference type="Pfam" id="PF02028">
    <property type="entry name" value="BCCT"/>
    <property type="match status" value="1"/>
</dbReference>
<keyword evidence="5 8" id="KW-0812">Transmembrane</keyword>
<feature type="transmembrane region" description="Helical" evidence="8">
    <location>
        <begin position="48"/>
        <end position="67"/>
    </location>
</feature>
<evidence type="ECO:0000256" key="5">
    <source>
        <dbReference type="ARBA" id="ARBA00022692"/>
    </source>
</evidence>
<comment type="similarity">
    <text evidence="2">Belongs to the BCCT transporter (TC 2.A.15) family.</text>
</comment>
<dbReference type="InterPro" id="IPR000060">
    <property type="entry name" value="BCCT_transptr"/>
</dbReference>
<feature type="transmembrane region" description="Helical" evidence="8">
    <location>
        <begin position="255"/>
        <end position="273"/>
    </location>
</feature>
<evidence type="ECO:0000256" key="3">
    <source>
        <dbReference type="ARBA" id="ARBA00022448"/>
    </source>
</evidence>
<evidence type="ECO:0000256" key="4">
    <source>
        <dbReference type="ARBA" id="ARBA00022475"/>
    </source>
</evidence>
<reference evidence="9 10" key="1">
    <citation type="submission" date="2017-08" db="EMBL/GenBank/DDBJ databases">
        <title>The Vibrio qinghaiensis sp.-Q67 is a luminous bacteria isolated firstly from Qinghai lake, Qinghai province, China, which has been proved to be very sensitive to detect environmental and food pollutants. Therefore, complete genome analysis of V. qinghaiensis sp.-Q67 highlights the potential application of this strain on detection of hazards in the contaminated environments.</title>
        <authorList>
            <person name="Gong L."/>
        </authorList>
    </citation>
    <scope>NUCLEOTIDE SEQUENCE [LARGE SCALE GENOMIC DNA]</scope>
    <source>
        <strain evidence="9 10">Q67</strain>
    </source>
</reference>
<feature type="transmembrane region" description="Helical" evidence="8">
    <location>
        <begin position="315"/>
        <end position="333"/>
    </location>
</feature>
<protein>
    <submittedName>
        <fullName evidence="9">BCCT transporter</fullName>
    </submittedName>
</protein>
<keyword evidence="3" id="KW-0813">Transport</keyword>
<dbReference type="GO" id="GO:0022857">
    <property type="term" value="F:transmembrane transporter activity"/>
    <property type="evidence" value="ECO:0007669"/>
    <property type="project" value="InterPro"/>
</dbReference>
<dbReference type="EMBL" id="CP022741">
    <property type="protein sequence ID" value="ASU21264.1"/>
    <property type="molecule type" value="Genomic_DNA"/>
</dbReference>
<keyword evidence="10" id="KW-1185">Reference proteome</keyword>
<feature type="transmembrane region" description="Helical" evidence="8">
    <location>
        <begin position="481"/>
        <end position="499"/>
    </location>
</feature>
<keyword evidence="7 8" id="KW-0472">Membrane</keyword>
<dbReference type="AlphaFoldDB" id="A0A223MUR8"/>
<feature type="transmembrane region" description="Helical" evidence="8">
    <location>
        <begin position="7"/>
        <end position="28"/>
    </location>
</feature>
<dbReference type="RefSeq" id="WP_094499529.1">
    <property type="nucleotide sequence ID" value="NZ_CAWNHI010000001.1"/>
</dbReference>
<gene>
    <name evidence="9" type="ORF">CCZ37_00845</name>
</gene>
<evidence type="ECO:0000313" key="9">
    <source>
        <dbReference type="EMBL" id="ASU21264.1"/>
    </source>
</evidence>
<organism evidence="9 10">
    <name type="scientific">Vibrio qinghaiensis</name>
    <dbReference type="NCBI Taxonomy" id="2025808"/>
    <lineage>
        <taxon>Bacteria</taxon>
        <taxon>Pseudomonadati</taxon>
        <taxon>Pseudomonadota</taxon>
        <taxon>Gammaproteobacteria</taxon>
        <taxon>Vibrionales</taxon>
        <taxon>Vibrionaceae</taxon>
        <taxon>Vibrio</taxon>
    </lineage>
</organism>
<keyword evidence="4" id="KW-1003">Cell membrane</keyword>
<dbReference type="PANTHER" id="PTHR30047:SF7">
    <property type="entry name" value="HIGH-AFFINITY CHOLINE TRANSPORT PROTEIN"/>
    <property type="match status" value="1"/>
</dbReference>
<feature type="transmembrane region" description="Helical" evidence="8">
    <location>
        <begin position="185"/>
        <end position="207"/>
    </location>
</feature>
<evidence type="ECO:0000256" key="1">
    <source>
        <dbReference type="ARBA" id="ARBA00004651"/>
    </source>
</evidence>
<proteinExistence type="inferred from homology"/>
<feature type="transmembrane region" description="Helical" evidence="8">
    <location>
        <begin position="400"/>
        <end position="419"/>
    </location>
</feature>
<comment type="subcellular location">
    <subcellularLocation>
        <location evidence="1">Cell membrane</location>
        <topology evidence="1">Multi-pass membrane protein</topology>
    </subcellularLocation>
</comment>
<keyword evidence="6 8" id="KW-1133">Transmembrane helix</keyword>
<dbReference type="PANTHER" id="PTHR30047">
    <property type="entry name" value="HIGH-AFFINITY CHOLINE TRANSPORT PROTEIN-RELATED"/>
    <property type="match status" value="1"/>
</dbReference>
<feature type="transmembrane region" description="Helical" evidence="8">
    <location>
        <begin position="345"/>
        <end position="368"/>
    </location>
</feature>
<feature type="transmembrane region" description="Helical" evidence="8">
    <location>
        <begin position="88"/>
        <end position="107"/>
    </location>
</feature>
<dbReference type="KEGG" id="vqi:CCZ37_00845"/>
<evidence type="ECO:0000256" key="6">
    <source>
        <dbReference type="ARBA" id="ARBA00022989"/>
    </source>
</evidence>
<evidence type="ECO:0000256" key="2">
    <source>
        <dbReference type="ARBA" id="ARBA00005658"/>
    </source>
</evidence>
<evidence type="ECO:0000256" key="7">
    <source>
        <dbReference type="ARBA" id="ARBA00023136"/>
    </source>
</evidence>
<evidence type="ECO:0000256" key="8">
    <source>
        <dbReference type="SAM" id="Phobius"/>
    </source>
</evidence>